<comment type="caution">
    <text evidence="2">The sequence shown here is derived from an EMBL/GenBank/DDBJ whole genome shotgun (WGS) entry which is preliminary data.</text>
</comment>
<feature type="compositionally biased region" description="Polar residues" evidence="1">
    <location>
        <begin position="56"/>
        <end position="75"/>
    </location>
</feature>
<feature type="region of interest" description="Disordered" evidence="1">
    <location>
        <begin position="56"/>
        <end position="84"/>
    </location>
</feature>
<reference evidence="2" key="1">
    <citation type="journal article" date="2014" name="Int. J. Syst. Evol. Microbiol.">
        <title>Complete genome sequence of Corynebacterium casei LMG S-19264T (=DSM 44701T), isolated from a smear-ripened cheese.</title>
        <authorList>
            <consortium name="US DOE Joint Genome Institute (JGI-PGF)"/>
            <person name="Walter F."/>
            <person name="Albersmeier A."/>
            <person name="Kalinowski J."/>
            <person name="Ruckert C."/>
        </authorList>
    </citation>
    <scope>NUCLEOTIDE SEQUENCE</scope>
    <source>
        <strain evidence="2">CGMCC 4.7430</strain>
    </source>
</reference>
<dbReference type="EMBL" id="BMNK01000024">
    <property type="protein sequence ID" value="GGP17367.1"/>
    <property type="molecule type" value="Genomic_DNA"/>
</dbReference>
<reference evidence="2" key="2">
    <citation type="submission" date="2020-09" db="EMBL/GenBank/DDBJ databases">
        <authorList>
            <person name="Sun Q."/>
            <person name="Zhou Y."/>
        </authorList>
    </citation>
    <scope>NUCLEOTIDE SEQUENCE</scope>
    <source>
        <strain evidence="2">CGMCC 4.7430</strain>
    </source>
</reference>
<organism evidence="2 3">
    <name type="scientific">Nonomuraea glycinis</name>
    <dbReference type="NCBI Taxonomy" id="2047744"/>
    <lineage>
        <taxon>Bacteria</taxon>
        <taxon>Bacillati</taxon>
        <taxon>Actinomycetota</taxon>
        <taxon>Actinomycetes</taxon>
        <taxon>Streptosporangiales</taxon>
        <taxon>Streptosporangiaceae</taxon>
        <taxon>Nonomuraea</taxon>
    </lineage>
</organism>
<accession>A0A918EBG4</accession>
<name>A0A918EBG4_9ACTN</name>
<dbReference type="Proteomes" id="UP000660745">
    <property type="component" value="Unassembled WGS sequence"/>
</dbReference>
<dbReference type="AlphaFoldDB" id="A0A918EBG4"/>
<evidence type="ECO:0000256" key="1">
    <source>
        <dbReference type="SAM" id="MobiDB-lite"/>
    </source>
</evidence>
<keyword evidence="3" id="KW-1185">Reference proteome</keyword>
<dbReference type="AntiFam" id="ANF00109">
    <property type="entry name" value="Shadow ORF (opposite afsK)"/>
</dbReference>
<evidence type="ECO:0000313" key="3">
    <source>
        <dbReference type="Proteomes" id="UP000660745"/>
    </source>
</evidence>
<proteinExistence type="predicted"/>
<evidence type="ECO:0000313" key="2">
    <source>
        <dbReference type="EMBL" id="GGP17367.1"/>
    </source>
</evidence>
<gene>
    <name evidence="2" type="ORF">GCM10012278_85060</name>
</gene>
<protein>
    <submittedName>
        <fullName evidence="2">Uncharacterized protein</fullName>
    </submittedName>
</protein>
<sequence length="84" mass="8766">MALLVIVPLESMIRAIPKSTTRGPSAAMSTLSGLRSRCTIEAWWIAVSAVAVPMASRSSTVPRSGPSRSTISLSAGPSMYSLAM</sequence>